<evidence type="ECO:0000313" key="3">
    <source>
        <dbReference type="Proteomes" id="UP001316803"/>
    </source>
</evidence>
<dbReference type="AlphaFoldDB" id="A0AAN8E8N5"/>
<protein>
    <submittedName>
        <fullName evidence="2">Uncharacterized protein</fullName>
    </submittedName>
</protein>
<name>A0AAN8E8N5_9EURO</name>
<dbReference type="Proteomes" id="UP001316803">
    <property type="component" value="Unassembled WGS sequence"/>
</dbReference>
<accession>A0AAN8E8N5</accession>
<gene>
    <name evidence="2" type="ORF">OHC33_010746</name>
</gene>
<comment type="caution">
    <text evidence="2">The sequence shown here is derived from an EMBL/GenBank/DDBJ whole genome shotgun (WGS) entry which is preliminary data.</text>
</comment>
<feature type="transmembrane region" description="Helical" evidence="1">
    <location>
        <begin position="6"/>
        <end position="29"/>
    </location>
</feature>
<evidence type="ECO:0000256" key="1">
    <source>
        <dbReference type="SAM" id="Phobius"/>
    </source>
</evidence>
<keyword evidence="1" id="KW-0812">Transmembrane</keyword>
<keyword evidence="3" id="KW-1185">Reference proteome</keyword>
<organism evidence="2 3">
    <name type="scientific">Knufia fluminis</name>
    <dbReference type="NCBI Taxonomy" id="191047"/>
    <lineage>
        <taxon>Eukaryota</taxon>
        <taxon>Fungi</taxon>
        <taxon>Dikarya</taxon>
        <taxon>Ascomycota</taxon>
        <taxon>Pezizomycotina</taxon>
        <taxon>Eurotiomycetes</taxon>
        <taxon>Chaetothyriomycetidae</taxon>
        <taxon>Chaetothyriales</taxon>
        <taxon>Trichomeriaceae</taxon>
        <taxon>Knufia</taxon>
    </lineage>
</organism>
<keyword evidence="1" id="KW-0472">Membrane</keyword>
<evidence type="ECO:0000313" key="2">
    <source>
        <dbReference type="EMBL" id="KAK5948198.1"/>
    </source>
</evidence>
<reference evidence="2 3" key="1">
    <citation type="submission" date="2022-12" db="EMBL/GenBank/DDBJ databases">
        <title>Genomic features and morphological characterization of a novel Knufia sp. strain isolated from spacecraft assembly facility.</title>
        <authorList>
            <person name="Teixeira M."/>
            <person name="Chander A.M."/>
            <person name="Stajich J.E."/>
            <person name="Venkateswaran K."/>
        </authorList>
    </citation>
    <scope>NUCLEOTIDE SEQUENCE [LARGE SCALE GENOMIC DNA]</scope>
    <source>
        <strain evidence="2 3">FJI-L2-BK-P2</strain>
    </source>
</reference>
<proteinExistence type="predicted"/>
<sequence>MAMSSIISGVVLLVSLPPLYFSITSSGLLMHYEEKTKKAAQYSNEAERQLHKTRTTQSSAVMASVASTISATCLIFTRPSTSTSAILATVNAAACLGARMYVADFWKGCARIPGAGDYNDAVRATEQAITWLGGLTGAWIGYAGYLGLFGA</sequence>
<dbReference type="EMBL" id="JAKLMC020000051">
    <property type="protein sequence ID" value="KAK5948198.1"/>
    <property type="molecule type" value="Genomic_DNA"/>
</dbReference>
<keyword evidence="1" id="KW-1133">Transmembrane helix</keyword>